<name>A0ABD2PLA1_9PLAT</name>
<evidence type="ECO:0000256" key="4">
    <source>
        <dbReference type="ARBA" id="ARBA00022741"/>
    </source>
</evidence>
<dbReference type="GO" id="GO:0004674">
    <property type="term" value="F:protein serine/threonine kinase activity"/>
    <property type="evidence" value="ECO:0007669"/>
    <property type="project" value="UniProtKB-KW"/>
</dbReference>
<dbReference type="AlphaFoldDB" id="A0ABD2PLA1"/>
<dbReference type="Proteomes" id="UP001626550">
    <property type="component" value="Unassembled WGS sequence"/>
</dbReference>
<evidence type="ECO:0000256" key="1">
    <source>
        <dbReference type="ARBA" id="ARBA00012513"/>
    </source>
</evidence>
<dbReference type="SUPFAM" id="SSF103243">
    <property type="entry name" value="KA1-like"/>
    <property type="match status" value="1"/>
</dbReference>
<dbReference type="EC" id="2.7.11.1" evidence="1"/>
<organism evidence="10 11">
    <name type="scientific">Cichlidogyrus casuarinus</name>
    <dbReference type="NCBI Taxonomy" id="1844966"/>
    <lineage>
        <taxon>Eukaryota</taxon>
        <taxon>Metazoa</taxon>
        <taxon>Spiralia</taxon>
        <taxon>Lophotrochozoa</taxon>
        <taxon>Platyhelminthes</taxon>
        <taxon>Monogenea</taxon>
        <taxon>Monopisthocotylea</taxon>
        <taxon>Dactylogyridea</taxon>
        <taxon>Ancyrocephalidae</taxon>
        <taxon>Cichlidogyrus</taxon>
    </lineage>
</organism>
<comment type="catalytic activity">
    <reaction evidence="7">
        <text>L-threonyl-[protein] + ATP = O-phospho-L-threonyl-[protein] + ADP + H(+)</text>
        <dbReference type="Rhea" id="RHEA:46608"/>
        <dbReference type="Rhea" id="RHEA-COMP:11060"/>
        <dbReference type="Rhea" id="RHEA-COMP:11605"/>
        <dbReference type="ChEBI" id="CHEBI:15378"/>
        <dbReference type="ChEBI" id="CHEBI:30013"/>
        <dbReference type="ChEBI" id="CHEBI:30616"/>
        <dbReference type="ChEBI" id="CHEBI:61977"/>
        <dbReference type="ChEBI" id="CHEBI:456216"/>
        <dbReference type="EC" id="2.7.11.1"/>
    </reaction>
</comment>
<comment type="caution">
    <text evidence="10">The sequence shown here is derived from an EMBL/GenBank/DDBJ whole genome shotgun (WGS) entry which is preliminary data.</text>
</comment>
<evidence type="ECO:0000256" key="8">
    <source>
        <dbReference type="ARBA" id="ARBA00048679"/>
    </source>
</evidence>
<dbReference type="InterPro" id="IPR028375">
    <property type="entry name" value="KA1/Ssp2_C"/>
</dbReference>
<dbReference type="Pfam" id="PF02149">
    <property type="entry name" value="KA1"/>
    <property type="match status" value="1"/>
</dbReference>
<keyword evidence="11" id="KW-1185">Reference proteome</keyword>
<keyword evidence="2" id="KW-0723">Serine/threonine-protein kinase</keyword>
<evidence type="ECO:0000313" key="11">
    <source>
        <dbReference type="Proteomes" id="UP001626550"/>
    </source>
</evidence>
<evidence type="ECO:0000256" key="3">
    <source>
        <dbReference type="ARBA" id="ARBA00022679"/>
    </source>
</evidence>
<dbReference type="PROSITE" id="PS50032">
    <property type="entry name" value="KA1"/>
    <property type="match status" value="1"/>
</dbReference>
<gene>
    <name evidence="10" type="ORF">Ciccas_014312</name>
</gene>
<keyword evidence="3" id="KW-0808">Transferase</keyword>
<dbReference type="Gene3D" id="3.30.310.80">
    <property type="entry name" value="Kinase associated domain 1, KA1"/>
    <property type="match status" value="1"/>
</dbReference>
<feature type="domain" description="KA1" evidence="9">
    <location>
        <begin position="67"/>
        <end position="116"/>
    </location>
</feature>
<protein>
    <recommendedName>
        <fullName evidence="1">non-specific serine/threonine protein kinase</fullName>
        <ecNumber evidence="1">2.7.11.1</ecNumber>
    </recommendedName>
</protein>
<evidence type="ECO:0000256" key="6">
    <source>
        <dbReference type="ARBA" id="ARBA00022840"/>
    </source>
</evidence>
<dbReference type="GO" id="GO:0005524">
    <property type="term" value="F:ATP binding"/>
    <property type="evidence" value="ECO:0007669"/>
    <property type="project" value="UniProtKB-KW"/>
</dbReference>
<evidence type="ECO:0000259" key="9">
    <source>
        <dbReference type="PROSITE" id="PS50032"/>
    </source>
</evidence>
<proteinExistence type="predicted"/>
<keyword evidence="4" id="KW-0547">Nucleotide-binding</keyword>
<accession>A0ABD2PLA1</accession>
<evidence type="ECO:0000256" key="7">
    <source>
        <dbReference type="ARBA" id="ARBA00047899"/>
    </source>
</evidence>
<keyword evidence="5" id="KW-0418">Kinase</keyword>
<evidence type="ECO:0000256" key="2">
    <source>
        <dbReference type="ARBA" id="ARBA00022527"/>
    </source>
</evidence>
<dbReference type="InterPro" id="IPR001772">
    <property type="entry name" value="KA1_dom"/>
</dbReference>
<evidence type="ECO:0000313" key="10">
    <source>
        <dbReference type="EMBL" id="KAL3307181.1"/>
    </source>
</evidence>
<sequence>MNSTSTKPAREILEKTKTALSKVPGVRWIMDPQMPFLIHCSWKPDRPSVQNAKLEWAKKQNGKHMCMLDPQDPIIWEMHVCKLHETSLCGIRLNRIRGAAIEYKKVAGDVMKAMNL</sequence>
<dbReference type="EMBL" id="JBJKFK010008078">
    <property type="protein sequence ID" value="KAL3307181.1"/>
    <property type="molecule type" value="Genomic_DNA"/>
</dbReference>
<reference evidence="10 11" key="1">
    <citation type="submission" date="2024-11" db="EMBL/GenBank/DDBJ databases">
        <title>Adaptive evolution of stress response genes in parasites aligns with host niche diversity.</title>
        <authorList>
            <person name="Hahn C."/>
            <person name="Resl P."/>
        </authorList>
    </citation>
    <scope>NUCLEOTIDE SEQUENCE [LARGE SCALE GENOMIC DNA]</scope>
    <source>
        <strain evidence="10">EGGRZ-B1_66</strain>
        <tissue evidence="10">Body</tissue>
    </source>
</reference>
<evidence type="ECO:0000256" key="5">
    <source>
        <dbReference type="ARBA" id="ARBA00022777"/>
    </source>
</evidence>
<comment type="catalytic activity">
    <reaction evidence="8">
        <text>L-seryl-[protein] + ATP = O-phospho-L-seryl-[protein] + ADP + H(+)</text>
        <dbReference type="Rhea" id="RHEA:17989"/>
        <dbReference type="Rhea" id="RHEA-COMP:9863"/>
        <dbReference type="Rhea" id="RHEA-COMP:11604"/>
        <dbReference type="ChEBI" id="CHEBI:15378"/>
        <dbReference type="ChEBI" id="CHEBI:29999"/>
        <dbReference type="ChEBI" id="CHEBI:30616"/>
        <dbReference type="ChEBI" id="CHEBI:83421"/>
        <dbReference type="ChEBI" id="CHEBI:456216"/>
        <dbReference type="EC" id="2.7.11.1"/>
    </reaction>
</comment>
<keyword evidence="6" id="KW-0067">ATP-binding</keyword>